<keyword evidence="3" id="KW-1185">Reference proteome</keyword>
<dbReference type="EMBL" id="KZ824871">
    <property type="protein sequence ID" value="RAH76389.1"/>
    <property type="molecule type" value="Genomic_DNA"/>
</dbReference>
<sequence length="118" mass="13743">MAWRCEPHSHQTTMSYVVMTASLLAVSVPCLRLGSMLIFCFFFIFCGMHTTLTSLRFTTHIHHSRDSENQPLSFVPFFGYLYFTPIRPRDPVQKAYNASFHRSHCPHYSFFELFVPGN</sequence>
<dbReference type="RefSeq" id="XP_025522283.1">
    <property type="nucleotide sequence ID" value="XM_025666438.1"/>
</dbReference>
<proteinExistence type="predicted"/>
<organism evidence="2 3">
    <name type="scientific">Aspergillus japonicus CBS 114.51</name>
    <dbReference type="NCBI Taxonomy" id="1448312"/>
    <lineage>
        <taxon>Eukaryota</taxon>
        <taxon>Fungi</taxon>
        <taxon>Dikarya</taxon>
        <taxon>Ascomycota</taxon>
        <taxon>Pezizomycotina</taxon>
        <taxon>Eurotiomycetes</taxon>
        <taxon>Eurotiomycetidae</taxon>
        <taxon>Eurotiales</taxon>
        <taxon>Aspergillaceae</taxon>
        <taxon>Aspergillus</taxon>
        <taxon>Aspergillus subgen. Circumdati</taxon>
    </lineage>
</organism>
<dbReference type="Proteomes" id="UP000249497">
    <property type="component" value="Unassembled WGS sequence"/>
</dbReference>
<evidence type="ECO:0000313" key="2">
    <source>
        <dbReference type="EMBL" id="RAH76389.1"/>
    </source>
</evidence>
<keyword evidence="1" id="KW-1133">Transmembrane helix</keyword>
<accession>A0A8T8WLV1</accession>
<feature type="transmembrane region" description="Helical" evidence="1">
    <location>
        <begin position="16"/>
        <end position="46"/>
    </location>
</feature>
<evidence type="ECO:0000313" key="3">
    <source>
        <dbReference type="Proteomes" id="UP000249497"/>
    </source>
</evidence>
<dbReference type="GeneID" id="37170130"/>
<dbReference type="AlphaFoldDB" id="A0A8T8WLV1"/>
<evidence type="ECO:0000256" key="1">
    <source>
        <dbReference type="SAM" id="Phobius"/>
    </source>
</evidence>
<dbReference type="OrthoDB" id="10583591at2759"/>
<name>A0A8T8WLV1_ASPJA</name>
<reference evidence="2 3" key="1">
    <citation type="submission" date="2018-02" db="EMBL/GenBank/DDBJ databases">
        <title>The genomes of Aspergillus section Nigri reveals drivers in fungal speciation.</title>
        <authorList>
            <consortium name="DOE Joint Genome Institute"/>
            <person name="Vesth T.C."/>
            <person name="Nybo J."/>
            <person name="Theobald S."/>
            <person name="Brandl J."/>
            <person name="Frisvad J.C."/>
            <person name="Nielsen K.F."/>
            <person name="Lyhne E.K."/>
            <person name="Kogle M.E."/>
            <person name="Kuo A."/>
            <person name="Riley R."/>
            <person name="Clum A."/>
            <person name="Nolan M."/>
            <person name="Lipzen A."/>
            <person name="Salamov A."/>
            <person name="Henrissat B."/>
            <person name="Wiebenga A."/>
            <person name="De vries R.P."/>
            <person name="Grigoriev I.V."/>
            <person name="Mortensen U.H."/>
            <person name="Andersen M.R."/>
            <person name="Baker S.E."/>
        </authorList>
    </citation>
    <scope>NUCLEOTIDE SEQUENCE [LARGE SCALE GENOMIC DNA]</scope>
    <source>
        <strain evidence="2 3">CBS 114.51</strain>
    </source>
</reference>
<keyword evidence="1" id="KW-0472">Membrane</keyword>
<protein>
    <submittedName>
        <fullName evidence="2">Uncharacterized protein</fullName>
    </submittedName>
</protein>
<keyword evidence="1" id="KW-0812">Transmembrane</keyword>
<gene>
    <name evidence="2" type="ORF">BO86DRAFT_16363</name>
</gene>